<dbReference type="PANTHER" id="PTHR24096">
    <property type="entry name" value="LONG-CHAIN-FATTY-ACID--COA LIGASE"/>
    <property type="match status" value="1"/>
</dbReference>
<dbReference type="PANTHER" id="PTHR24096:SF149">
    <property type="entry name" value="AMP-BINDING DOMAIN-CONTAINING PROTEIN-RELATED"/>
    <property type="match status" value="1"/>
</dbReference>
<evidence type="ECO:0000256" key="2">
    <source>
        <dbReference type="ARBA" id="ARBA00022598"/>
    </source>
</evidence>
<comment type="caution">
    <text evidence="5">The sequence shown here is derived from an EMBL/GenBank/DDBJ whole genome shotgun (WGS) entry which is preliminary data.</text>
</comment>
<dbReference type="FunFam" id="3.30.300.30:FF:000007">
    <property type="entry name" value="4-coumarate--CoA ligase 2"/>
    <property type="match status" value="1"/>
</dbReference>
<comment type="similarity">
    <text evidence="1">Belongs to the ATP-dependent AMP-binding enzyme family.</text>
</comment>
<dbReference type="Gene3D" id="3.40.50.12780">
    <property type="entry name" value="N-terminal domain of ligase-like"/>
    <property type="match status" value="1"/>
</dbReference>
<protein>
    <recommendedName>
        <fullName evidence="7">Acetyl-CoA synthetase-like protein</fullName>
    </recommendedName>
</protein>
<dbReference type="Gene3D" id="3.30.300.30">
    <property type="match status" value="1"/>
</dbReference>
<dbReference type="InterPro" id="IPR045851">
    <property type="entry name" value="AMP-bd_C_sf"/>
</dbReference>
<dbReference type="AlphaFoldDB" id="A0AAE0MW24"/>
<proteinExistence type="inferred from homology"/>
<dbReference type="Pfam" id="PF13193">
    <property type="entry name" value="AMP-binding_C"/>
    <property type="match status" value="1"/>
</dbReference>
<dbReference type="InterPro" id="IPR042099">
    <property type="entry name" value="ANL_N_sf"/>
</dbReference>
<dbReference type="InterPro" id="IPR020845">
    <property type="entry name" value="AMP-binding_CS"/>
</dbReference>
<sequence length="567" mass="63240">MPFTSPFKDLDIPTNVDVWSLVFDRQNVPFPTSKRVMTCAENTELSHTWDQIRAASIDFGKGMKDMWRWRKGEVLALYTPNSIDVSLPPIHEAWRWTPIVTLGAIWAGAVVSPANPLYTVEELTFQLKDSGAKAIVTQAPFLKTAVEAAKKAGIPNNRIILVGQHSDPLGKFKHFRNIKCVDFPARFRKTNINPEKDLVFLVYSSGTTGLPKGVCLTHLNVVSNILQAADVDGRYWSATGGLDGEGDKFLGVLPFFHIYGLTCALFMCLYLGWEMFVVERFDLEKALQTIQDQRITGFYVSPPVVLAFGKSPLVDKYDLSTLKVMHSGAAPLTSELTEAVWQRLKIPVKQGYGLSETSPVVSCQTVDEWAKFMGSCGKMMPNMEAKLVDEEGKEVADGEVGELWVKGPNVFKGYYKNPERTKEAFSEDGYFKTGDMFHIDKHGNMYCVDRLKELIKYKGFPVPPAELEGLILGHSDVTDVCVIGVEDHSQATEVPRAYVVLRPDVQASDSKAQEIIDYVAKQVAPHKKLRGGVRFVAEVPKSPSGKILRRMLRDKVKQEERVAGSKL</sequence>
<organism evidence="5 6">
    <name type="scientific">Neurospora tetraspora</name>
    <dbReference type="NCBI Taxonomy" id="94610"/>
    <lineage>
        <taxon>Eukaryota</taxon>
        <taxon>Fungi</taxon>
        <taxon>Dikarya</taxon>
        <taxon>Ascomycota</taxon>
        <taxon>Pezizomycotina</taxon>
        <taxon>Sordariomycetes</taxon>
        <taxon>Sordariomycetidae</taxon>
        <taxon>Sordariales</taxon>
        <taxon>Sordariaceae</taxon>
        <taxon>Neurospora</taxon>
    </lineage>
</organism>
<dbReference type="EMBL" id="JAUEPP010000001">
    <property type="protein sequence ID" value="KAK3355025.1"/>
    <property type="molecule type" value="Genomic_DNA"/>
</dbReference>
<keyword evidence="6" id="KW-1185">Reference proteome</keyword>
<dbReference type="CDD" id="cd05911">
    <property type="entry name" value="Firefly_Luc_like"/>
    <property type="match status" value="1"/>
</dbReference>
<reference evidence="5" key="2">
    <citation type="submission" date="2023-06" db="EMBL/GenBank/DDBJ databases">
        <authorList>
            <consortium name="Lawrence Berkeley National Laboratory"/>
            <person name="Haridas S."/>
            <person name="Hensen N."/>
            <person name="Bonometti L."/>
            <person name="Westerberg I."/>
            <person name="Brannstrom I.O."/>
            <person name="Guillou S."/>
            <person name="Cros-Aarteil S."/>
            <person name="Calhoun S."/>
            <person name="Kuo A."/>
            <person name="Mondo S."/>
            <person name="Pangilinan J."/>
            <person name="Riley R."/>
            <person name="Labutti K."/>
            <person name="Andreopoulos B."/>
            <person name="Lipzen A."/>
            <person name="Chen C."/>
            <person name="Yanf M."/>
            <person name="Daum C."/>
            <person name="Ng V."/>
            <person name="Clum A."/>
            <person name="Steindorff A."/>
            <person name="Ohm R."/>
            <person name="Martin F."/>
            <person name="Silar P."/>
            <person name="Natvig D."/>
            <person name="Lalanne C."/>
            <person name="Gautier V."/>
            <person name="Ament-Velasquez S.L."/>
            <person name="Kruys A."/>
            <person name="Hutchinson M.I."/>
            <person name="Powell A.J."/>
            <person name="Barry K."/>
            <person name="Miller A.N."/>
            <person name="Grigoriev I.V."/>
            <person name="Debuchy R."/>
            <person name="Gladieux P."/>
            <person name="Thoren M.H."/>
            <person name="Johannesson H."/>
        </authorList>
    </citation>
    <scope>NUCLEOTIDE SEQUENCE</scope>
    <source>
        <strain evidence="5">CBS 560.94</strain>
    </source>
</reference>
<dbReference type="GO" id="GO:0016405">
    <property type="term" value="F:CoA-ligase activity"/>
    <property type="evidence" value="ECO:0007669"/>
    <property type="project" value="TreeGrafter"/>
</dbReference>
<evidence type="ECO:0000259" key="4">
    <source>
        <dbReference type="Pfam" id="PF13193"/>
    </source>
</evidence>
<keyword evidence="2" id="KW-0436">Ligase</keyword>
<evidence type="ECO:0000313" key="5">
    <source>
        <dbReference type="EMBL" id="KAK3355025.1"/>
    </source>
</evidence>
<feature type="domain" description="AMP-binding enzyme C-terminal" evidence="4">
    <location>
        <begin position="466"/>
        <end position="546"/>
    </location>
</feature>
<accession>A0AAE0MW24</accession>
<evidence type="ECO:0008006" key="7">
    <source>
        <dbReference type="Google" id="ProtNLM"/>
    </source>
</evidence>
<feature type="domain" description="AMP-dependent synthetase/ligase" evidence="3">
    <location>
        <begin position="31"/>
        <end position="415"/>
    </location>
</feature>
<evidence type="ECO:0000313" key="6">
    <source>
        <dbReference type="Proteomes" id="UP001278500"/>
    </source>
</evidence>
<name>A0AAE0MW24_9PEZI</name>
<dbReference type="InterPro" id="IPR000873">
    <property type="entry name" value="AMP-dep_synth/lig_dom"/>
</dbReference>
<dbReference type="InterPro" id="IPR025110">
    <property type="entry name" value="AMP-bd_C"/>
</dbReference>
<reference evidence="5" key="1">
    <citation type="journal article" date="2023" name="Mol. Phylogenet. Evol.">
        <title>Genome-scale phylogeny and comparative genomics of the fungal order Sordariales.</title>
        <authorList>
            <person name="Hensen N."/>
            <person name="Bonometti L."/>
            <person name="Westerberg I."/>
            <person name="Brannstrom I.O."/>
            <person name="Guillou S."/>
            <person name="Cros-Aarteil S."/>
            <person name="Calhoun S."/>
            <person name="Haridas S."/>
            <person name="Kuo A."/>
            <person name="Mondo S."/>
            <person name="Pangilinan J."/>
            <person name="Riley R."/>
            <person name="LaButti K."/>
            <person name="Andreopoulos B."/>
            <person name="Lipzen A."/>
            <person name="Chen C."/>
            <person name="Yan M."/>
            <person name="Daum C."/>
            <person name="Ng V."/>
            <person name="Clum A."/>
            <person name="Steindorff A."/>
            <person name="Ohm R.A."/>
            <person name="Martin F."/>
            <person name="Silar P."/>
            <person name="Natvig D.O."/>
            <person name="Lalanne C."/>
            <person name="Gautier V."/>
            <person name="Ament-Velasquez S.L."/>
            <person name="Kruys A."/>
            <person name="Hutchinson M.I."/>
            <person name="Powell A.J."/>
            <person name="Barry K."/>
            <person name="Miller A.N."/>
            <person name="Grigoriev I.V."/>
            <person name="Debuchy R."/>
            <person name="Gladieux P."/>
            <person name="Hiltunen Thoren M."/>
            <person name="Johannesson H."/>
        </authorList>
    </citation>
    <scope>NUCLEOTIDE SEQUENCE</scope>
    <source>
        <strain evidence="5">CBS 560.94</strain>
    </source>
</reference>
<evidence type="ECO:0000256" key="1">
    <source>
        <dbReference type="ARBA" id="ARBA00006432"/>
    </source>
</evidence>
<dbReference type="RefSeq" id="XP_062686403.1">
    <property type="nucleotide sequence ID" value="XM_062823866.1"/>
</dbReference>
<dbReference type="Proteomes" id="UP001278500">
    <property type="component" value="Unassembled WGS sequence"/>
</dbReference>
<evidence type="ECO:0000259" key="3">
    <source>
        <dbReference type="Pfam" id="PF00501"/>
    </source>
</evidence>
<dbReference type="SUPFAM" id="SSF56801">
    <property type="entry name" value="Acetyl-CoA synthetase-like"/>
    <property type="match status" value="1"/>
</dbReference>
<dbReference type="PROSITE" id="PS00455">
    <property type="entry name" value="AMP_BINDING"/>
    <property type="match status" value="1"/>
</dbReference>
<dbReference type="Pfam" id="PF00501">
    <property type="entry name" value="AMP-binding"/>
    <property type="match status" value="1"/>
</dbReference>
<gene>
    <name evidence="5" type="ORF">B0H65DRAFT_413787</name>
</gene>
<dbReference type="GeneID" id="87861020"/>